<comment type="caution">
    <text evidence="4">The sequence shown here is derived from an EMBL/GenBank/DDBJ whole genome shotgun (WGS) entry which is preliminary data.</text>
</comment>
<proteinExistence type="predicted"/>
<dbReference type="AlphaFoldDB" id="A0A0E9NF44"/>
<keyword evidence="2" id="KW-0812">Transmembrane</keyword>
<evidence type="ECO:0000256" key="2">
    <source>
        <dbReference type="SAM" id="Phobius"/>
    </source>
</evidence>
<dbReference type="EMBL" id="BACD03000014">
    <property type="protein sequence ID" value="GAO48428.1"/>
    <property type="molecule type" value="Genomic_DNA"/>
</dbReference>
<name>A0A0E9NF44_SAICN</name>
<reference evidence="4 5" key="3">
    <citation type="journal article" date="2015" name="Genome Announc.">
        <title>Draft Genome Sequence of the Archiascomycetous Yeast Saitoella complicata.</title>
        <authorList>
            <person name="Yamauchi K."/>
            <person name="Kondo S."/>
            <person name="Hamamoto M."/>
            <person name="Takahashi Y."/>
            <person name="Ogura Y."/>
            <person name="Hayashi T."/>
            <person name="Nishida H."/>
        </authorList>
    </citation>
    <scope>NUCLEOTIDE SEQUENCE [LARGE SCALE GENOMIC DNA]</scope>
    <source>
        <strain evidence="4 5">NRRL Y-17804</strain>
    </source>
</reference>
<feature type="transmembrane region" description="Helical" evidence="2">
    <location>
        <begin position="235"/>
        <end position="258"/>
    </location>
</feature>
<reference evidence="4 5" key="1">
    <citation type="journal article" date="2011" name="J. Gen. Appl. Microbiol.">
        <title>Draft genome sequencing of the enigmatic yeast Saitoella complicata.</title>
        <authorList>
            <person name="Nishida H."/>
            <person name="Hamamoto M."/>
            <person name="Sugiyama J."/>
        </authorList>
    </citation>
    <scope>NUCLEOTIDE SEQUENCE [LARGE SCALE GENOMIC DNA]</scope>
    <source>
        <strain evidence="4 5">NRRL Y-17804</strain>
    </source>
</reference>
<feature type="region of interest" description="Disordered" evidence="1">
    <location>
        <begin position="23"/>
        <end position="51"/>
    </location>
</feature>
<feature type="transmembrane region" description="Helical" evidence="2">
    <location>
        <begin position="140"/>
        <end position="159"/>
    </location>
</feature>
<feature type="transmembrane region" description="Helical" evidence="2">
    <location>
        <begin position="110"/>
        <end position="128"/>
    </location>
</feature>
<feature type="transmembrane region" description="Helical" evidence="2">
    <location>
        <begin position="179"/>
        <end position="198"/>
    </location>
</feature>
<feature type="compositionally biased region" description="Basic and acidic residues" evidence="1">
    <location>
        <begin position="343"/>
        <end position="354"/>
    </location>
</feature>
<reference evidence="4 5" key="2">
    <citation type="journal article" date="2014" name="J. Gen. Appl. Microbiol.">
        <title>The early diverging ascomycetous budding yeast Saitoella complicata has three histone deacetylases belonging to the Clr6, Hos2, and Rpd3 lineages.</title>
        <authorList>
            <person name="Nishida H."/>
            <person name="Matsumoto T."/>
            <person name="Kondo S."/>
            <person name="Hamamoto M."/>
            <person name="Yoshikawa H."/>
        </authorList>
    </citation>
    <scope>NUCLEOTIDE SEQUENCE [LARGE SCALE GENOMIC DNA]</scope>
    <source>
        <strain evidence="4 5">NRRL Y-17804</strain>
    </source>
</reference>
<feature type="region of interest" description="Disordered" evidence="1">
    <location>
        <begin position="290"/>
        <end position="354"/>
    </location>
</feature>
<feature type="transmembrane region" description="Helical" evidence="2">
    <location>
        <begin position="81"/>
        <end position="98"/>
    </location>
</feature>
<evidence type="ECO:0000313" key="5">
    <source>
        <dbReference type="Proteomes" id="UP000033140"/>
    </source>
</evidence>
<dbReference type="PANTHER" id="PTHR33741:SF5">
    <property type="entry name" value="TRANSMEMBRANE PROTEIN DDB_G0269096-RELATED"/>
    <property type="match status" value="1"/>
</dbReference>
<keyword evidence="2" id="KW-0472">Membrane</keyword>
<feature type="compositionally biased region" description="Polar residues" evidence="1">
    <location>
        <begin position="316"/>
        <end position="329"/>
    </location>
</feature>
<evidence type="ECO:0000256" key="1">
    <source>
        <dbReference type="SAM" id="MobiDB-lite"/>
    </source>
</evidence>
<accession>A0A0E9NF44</accession>
<dbReference type="STRING" id="698492.A0A0E9NF44"/>
<gene>
    <name evidence="4" type="ORF">G7K_2601-t1</name>
</gene>
<feature type="compositionally biased region" description="Basic and acidic residues" evidence="1">
    <location>
        <begin position="290"/>
        <end position="301"/>
    </location>
</feature>
<evidence type="ECO:0000259" key="3">
    <source>
        <dbReference type="Pfam" id="PF04982"/>
    </source>
</evidence>
<keyword evidence="5" id="KW-1185">Reference proteome</keyword>
<dbReference type="InterPro" id="IPR058581">
    <property type="entry name" value="TM_HPP"/>
</dbReference>
<dbReference type="PANTHER" id="PTHR33741">
    <property type="entry name" value="TRANSMEMBRANE PROTEIN DDB_G0269096-RELATED"/>
    <property type="match status" value="1"/>
</dbReference>
<evidence type="ECO:0000313" key="4">
    <source>
        <dbReference type="EMBL" id="GAO48428.1"/>
    </source>
</evidence>
<dbReference type="Pfam" id="PF04982">
    <property type="entry name" value="TM_HPP"/>
    <property type="match status" value="1"/>
</dbReference>
<dbReference type="RefSeq" id="XP_019022044.1">
    <property type="nucleotide sequence ID" value="XM_019167978.1"/>
</dbReference>
<dbReference type="InterPro" id="IPR007065">
    <property type="entry name" value="HPP"/>
</dbReference>
<organism evidence="4 5">
    <name type="scientific">Saitoella complicata (strain BCRC 22490 / CBS 7301 / JCM 7358 / NBRC 10748 / NRRL Y-17804)</name>
    <dbReference type="NCBI Taxonomy" id="698492"/>
    <lineage>
        <taxon>Eukaryota</taxon>
        <taxon>Fungi</taxon>
        <taxon>Dikarya</taxon>
        <taxon>Ascomycota</taxon>
        <taxon>Taphrinomycotina</taxon>
        <taxon>Taphrinomycotina incertae sedis</taxon>
        <taxon>Saitoella</taxon>
    </lineage>
</organism>
<dbReference type="OrthoDB" id="2016548at2759"/>
<protein>
    <recommendedName>
        <fullName evidence="3">HPP transmembrane region domain-containing protein</fullName>
    </recommendedName>
</protein>
<feature type="domain" description="HPP transmembrane region" evidence="3">
    <location>
        <begin position="74"/>
        <end position="270"/>
    </location>
</feature>
<sequence>MAQAILPLHQTPTHTTLVNIPCQTSISQPSSTPSNPKHAPSPTTTDTTMTKPKPNAVITYFKKWKGSGTGLYPPAPPLPSILYAWLASFIAIASLAALQYDTDGEHNDTVTMLIPSFGATAALVYGCLDSPLSTPRNVFFGHLISAATGLVCTGIAQAILHASSSSPDPMHMVELGREWVWLVAGLSVSTSIALMLATRTMHPPGGATACVVALTLTSTPSASKTFSNWPWTVGKAFLFLACPVITGILIQLFVGLLVNNISTKRTNRRYPPYWLCPKKKGEDKVVLADKKAEGRDEEERVGAGAGMGGLLAQAGRTASQQRDVSTSSSETERDQEKDDMEVHEEAQTAEYWRRRCEDAERRLEELERRLSE</sequence>
<dbReference type="Proteomes" id="UP000033140">
    <property type="component" value="Unassembled WGS sequence"/>
</dbReference>
<keyword evidence="2" id="KW-1133">Transmembrane helix</keyword>